<dbReference type="EMBL" id="JAOPJF010000010">
    <property type="protein sequence ID" value="KAK1147860.1"/>
    <property type="molecule type" value="Genomic_DNA"/>
</dbReference>
<evidence type="ECO:0000313" key="2">
    <source>
        <dbReference type="Proteomes" id="UP001177260"/>
    </source>
</evidence>
<accession>A0ACC3BBJ0</accession>
<organism evidence="1 2">
    <name type="scientific">Aspergillus melleus</name>
    <dbReference type="NCBI Taxonomy" id="138277"/>
    <lineage>
        <taxon>Eukaryota</taxon>
        <taxon>Fungi</taxon>
        <taxon>Dikarya</taxon>
        <taxon>Ascomycota</taxon>
        <taxon>Pezizomycotina</taxon>
        <taxon>Eurotiomycetes</taxon>
        <taxon>Eurotiomycetidae</taxon>
        <taxon>Eurotiales</taxon>
        <taxon>Aspergillaceae</taxon>
        <taxon>Aspergillus</taxon>
        <taxon>Aspergillus subgen. Circumdati</taxon>
    </lineage>
</organism>
<evidence type="ECO:0000313" key="1">
    <source>
        <dbReference type="EMBL" id="KAK1147860.1"/>
    </source>
</evidence>
<proteinExistence type="predicted"/>
<name>A0ACC3BBJ0_9EURO</name>
<keyword evidence="2" id="KW-1185">Reference proteome</keyword>
<reference evidence="1 2" key="1">
    <citation type="journal article" date="2023" name="ACS Omega">
        <title>Identification of the Neoaspergillic Acid Biosynthesis Gene Cluster by Establishing an In Vitro CRISPR-Ribonucleoprotein Genetic System in Aspergillus melleus.</title>
        <authorList>
            <person name="Yuan B."/>
            <person name="Grau M.F."/>
            <person name="Murata R.M."/>
            <person name="Torok T."/>
            <person name="Venkateswaran K."/>
            <person name="Stajich J.E."/>
            <person name="Wang C.C.C."/>
        </authorList>
    </citation>
    <scope>NUCLEOTIDE SEQUENCE [LARGE SCALE GENOMIC DNA]</scope>
    <source>
        <strain evidence="1 2">IMV 1140</strain>
    </source>
</reference>
<sequence>MSNLPKIVIFGATGQQGRSILNALHTHPLVSKQYSLRAITRDTSSSSALSITSQGIDTISADMDDPSTLPAALENAHTVILITVTIYTPDLKAREYTQTKKVADAALAAGAKHIIFSTAVHSSKTRTADITSKGPSPRPVDAFDSKAEAEEYLRSLPIKTTFFAPGGFMQNFATFFAPRRQDDGSYVIANVVGKDAKIPLIDIERDSGTYVSKLLVDGGAGETLYAAGGVYSWEEIVGIISRVSGKDVRYVQIPEDVFAGFMPPEQGMRTVNMMKFTEEVGYFGPGTEELVRKSNERVAEKVTRFEEFAEKYLVSI</sequence>
<dbReference type="Proteomes" id="UP001177260">
    <property type="component" value="Unassembled WGS sequence"/>
</dbReference>
<comment type="caution">
    <text evidence="1">The sequence shown here is derived from an EMBL/GenBank/DDBJ whole genome shotgun (WGS) entry which is preliminary data.</text>
</comment>
<gene>
    <name evidence="1" type="ORF">N8T08_000374</name>
</gene>
<protein>
    <submittedName>
        <fullName evidence="1">Uncharacterized protein</fullName>
    </submittedName>
</protein>